<evidence type="ECO:0000313" key="1">
    <source>
        <dbReference type="EMBL" id="PSJ59981.1"/>
    </source>
</evidence>
<proteinExistence type="predicted"/>
<accession>A0A2P7SCD3</accession>
<evidence type="ECO:0000313" key="2">
    <source>
        <dbReference type="Proteomes" id="UP000241229"/>
    </source>
</evidence>
<keyword evidence="2" id="KW-1185">Reference proteome</keyword>
<gene>
    <name evidence="1" type="ORF">C7I84_11780</name>
</gene>
<name>A0A2P7SCD3_9HYPH</name>
<sequence>MISDSRLKSEIEKVVREQVHSGKVTDVAVKSGTGSDGDEIIRVHVVYESKSSIIDAQETVNVMRNVRGRLEKMGDDRFPVFYYVATSEVGKIAESR</sequence>
<dbReference type="EMBL" id="PXYK01000010">
    <property type="protein sequence ID" value="PSJ59981.1"/>
    <property type="molecule type" value="Genomic_DNA"/>
</dbReference>
<dbReference type="OrthoDB" id="7995475at2"/>
<protein>
    <submittedName>
        <fullName evidence="1">Uncharacterized protein</fullName>
    </submittedName>
</protein>
<dbReference type="Proteomes" id="UP000241229">
    <property type="component" value="Unassembled WGS sequence"/>
</dbReference>
<dbReference type="RefSeq" id="WP_106772395.1">
    <property type="nucleotide sequence ID" value="NZ_PXYK01000010.1"/>
</dbReference>
<dbReference type="AlphaFoldDB" id="A0A2P7SCD3"/>
<organism evidence="1 2">
    <name type="scientific">Kumtagia ephedrae</name>
    <dbReference type="NCBI Taxonomy" id="2116701"/>
    <lineage>
        <taxon>Bacteria</taxon>
        <taxon>Pseudomonadati</taxon>
        <taxon>Pseudomonadota</taxon>
        <taxon>Alphaproteobacteria</taxon>
        <taxon>Hyphomicrobiales</taxon>
        <taxon>Phyllobacteriaceae</taxon>
        <taxon>Kumtagia</taxon>
    </lineage>
</organism>
<comment type="caution">
    <text evidence="1">The sequence shown here is derived from an EMBL/GenBank/DDBJ whole genome shotgun (WGS) entry which is preliminary data.</text>
</comment>
<reference evidence="1 2" key="1">
    <citation type="submission" date="2018-03" db="EMBL/GenBank/DDBJ databases">
        <title>The draft genome of Mesorhizobium sp. 6GN-30.</title>
        <authorList>
            <person name="Liu L."/>
            <person name="Li L."/>
            <person name="Wang T."/>
            <person name="Zhang X."/>
            <person name="Liang L."/>
        </authorList>
    </citation>
    <scope>NUCLEOTIDE SEQUENCE [LARGE SCALE GENOMIC DNA]</scope>
    <source>
        <strain evidence="1 2">6GN30</strain>
    </source>
</reference>